<proteinExistence type="predicted"/>
<protein>
    <recommendedName>
        <fullName evidence="1">Utp8 beta-propeller domain-containing protein</fullName>
    </recommendedName>
</protein>
<dbReference type="InterPro" id="IPR018843">
    <property type="entry name" value="Utp8_b-prop"/>
</dbReference>
<evidence type="ECO:0000313" key="3">
    <source>
        <dbReference type="Proteomes" id="UP000237438"/>
    </source>
</evidence>
<keyword evidence="3" id="KW-1185">Reference proteome</keyword>
<dbReference type="Proteomes" id="UP000237438">
    <property type="component" value="Unassembled WGS sequence"/>
</dbReference>
<organism evidence="2 3">
    <name type="scientific">Erysiphe pulchra</name>
    <dbReference type="NCBI Taxonomy" id="225359"/>
    <lineage>
        <taxon>Eukaryota</taxon>
        <taxon>Fungi</taxon>
        <taxon>Dikarya</taxon>
        <taxon>Ascomycota</taxon>
        <taxon>Pezizomycotina</taxon>
        <taxon>Leotiomycetes</taxon>
        <taxon>Erysiphales</taxon>
        <taxon>Erysiphaceae</taxon>
        <taxon>Erysiphe</taxon>
    </lineage>
</organism>
<comment type="caution">
    <text evidence="2">The sequence shown here is derived from an EMBL/GenBank/DDBJ whole genome shotgun (WGS) entry which is preliminary data.</text>
</comment>
<evidence type="ECO:0000259" key="1">
    <source>
        <dbReference type="Pfam" id="PF10395"/>
    </source>
</evidence>
<name>A0A2S4PUB3_9PEZI</name>
<dbReference type="AlphaFoldDB" id="A0A2S4PUB3"/>
<accession>A0A2S4PUB3</accession>
<dbReference type="OrthoDB" id="5330858at2759"/>
<reference evidence="2 3" key="1">
    <citation type="submission" date="2017-10" db="EMBL/GenBank/DDBJ databases">
        <title>Development of genomic resources for the powdery mildew, Erysiphe pulchra.</title>
        <authorList>
            <person name="Wadl P.A."/>
            <person name="Mack B.M."/>
            <person name="Moore G."/>
            <person name="Beltz S.B."/>
        </authorList>
    </citation>
    <scope>NUCLEOTIDE SEQUENCE [LARGE SCALE GENOMIC DNA]</scope>
    <source>
        <strain evidence="2">Cflorida</strain>
    </source>
</reference>
<dbReference type="Pfam" id="PF10395">
    <property type="entry name" value="Utp8_b_propeller"/>
    <property type="match status" value="1"/>
</dbReference>
<dbReference type="STRING" id="225359.A0A2S4PUB3"/>
<dbReference type="EMBL" id="PEDP01000543">
    <property type="protein sequence ID" value="POS85638.1"/>
    <property type="molecule type" value="Genomic_DNA"/>
</dbReference>
<feature type="domain" description="Utp8 beta-propeller" evidence="1">
    <location>
        <begin position="7"/>
        <end position="371"/>
    </location>
</feature>
<evidence type="ECO:0000313" key="2">
    <source>
        <dbReference type="EMBL" id="POS85638.1"/>
    </source>
</evidence>
<gene>
    <name evidence="2" type="ORF">EPUL_004225</name>
</gene>
<sequence>MPPQLTLQNPYVISSLPHSIGSYGDTYFISEVYGGSPGQKKRKRSELAVGINGEGVNLYDISASRLVTSYAIPPQSIFTCPPSSIRIRISKTKVERRTYISSRGIKPRITLFHDTKDGSIQTQIREVSKDVEGSSSPVVFIGCMISEQKLNDTGYKTKVVLVKDDCEIQCYNSDDLRHEWTSPVSTLFQESHSTPDDARVEFAQITTVHCASQGILKNRKDILAIFPQDITKFALNLEILILITKSEKNSGRTLHIVSLPRQQASTIGWPNHRSVDNLLTYNLSRNIQVENSMQKASFSLDVSAGILQQLEHDVLTVFDIVDPLPKEKFKINSPNAKSLLKLSSSATMILAGDTISVFSPKSQSCLATVNLDFKALGNLKRQIDTSQNFNQASRLLSYFPKLGIAVAIVGNSLIGIQIEGQRDRYGSMRVCGLLIDSLGCSTNKQARHKLEKKPFYKENKTKIQTLKCIQPLSCSDQQSWAKQLQPIEESFARGDCTSEVFDQFMQPYLTTSSSKSTYSTQFHEVDKRWAIYALSKIFTISQFDHAEPHLSISLHAPNTLMWLVQHGLMTKSNIESGLRYQGVHIDNISPGELTRIIIELDSEMELLRALVLKTHLEADELLYIIRSLMGSLGLCGRSKSFRKKSSVYNHSKLSENQLQDPIEIIEAEVKQDIEYAEGLLKSGLRIRNEALTIALSKLYVFPDDIIVCALKKTYNPQTVVCLIYLLRMELARGGWTVNYLGPEDDRVDDDDTSTPDNIIVLISTLLNCCIDAIGAGGWLSGEARLVDGDPFETQKLIANLKAEVSLLLEGIEEMIYLKNILAEMVRYSDINLKELTVNTKKDALTPLNLSSGGHDTALLPLGMKVEKQISTSKISIGGEVTRRSKRDIGDRKSRKVGKYSRERINI</sequence>